<dbReference type="AlphaFoldDB" id="A0AAN7PTR7"/>
<proteinExistence type="predicted"/>
<evidence type="ECO:0000256" key="3">
    <source>
        <dbReference type="ARBA" id="ARBA00023125"/>
    </source>
</evidence>
<evidence type="ECO:0000313" key="9">
    <source>
        <dbReference type="EMBL" id="KAK4753528.1"/>
    </source>
</evidence>
<dbReference type="PANTHER" id="PTHR31003:SF16">
    <property type="entry name" value="TRANSCRIPTION FACTOR HHO2"/>
    <property type="match status" value="1"/>
</dbReference>
<name>A0AAN7PTR7_9MYRT</name>
<keyword evidence="3" id="KW-0238">DNA-binding</keyword>
<feature type="compositionally biased region" description="Basic and acidic residues" evidence="7">
    <location>
        <begin position="117"/>
        <end position="126"/>
    </location>
</feature>
<protein>
    <recommendedName>
        <fullName evidence="8">HTH myb-type domain-containing protein</fullName>
    </recommendedName>
</protein>
<evidence type="ECO:0000256" key="6">
    <source>
        <dbReference type="SAM" id="Coils"/>
    </source>
</evidence>
<dbReference type="PANTHER" id="PTHR31003">
    <property type="entry name" value="MYB FAMILY TRANSCRIPTION FACTOR"/>
    <property type="match status" value="1"/>
</dbReference>
<feature type="domain" description="HTH myb-type" evidence="8">
    <location>
        <begin position="220"/>
        <end position="280"/>
    </location>
</feature>
<keyword evidence="10" id="KW-1185">Reference proteome</keyword>
<feature type="region of interest" description="Disordered" evidence="7">
    <location>
        <begin position="91"/>
        <end position="126"/>
    </location>
</feature>
<gene>
    <name evidence="9" type="ORF">SAY87_001632</name>
</gene>
<feature type="region of interest" description="Disordered" evidence="7">
    <location>
        <begin position="349"/>
        <end position="386"/>
    </location>
</feature>
<feature type="region of interest" description="Disordered" evidence="7">
    <location>
        <begin position="162"/>
        <end position="223"/>
    </location>
</feature>
<evidence type="ECO:0000256" key="7">
    <source>
        <dbReference type="SAM" id="MobiDB-lite"/>
    </source>
</evidence>
<evidence type="ECO:0000256" key="2">
    <source>
        <dbReference type="ARBA" id="ARBA00023015"/>
    </source>
</evidence>
<keyword evidence="6" id="KW-0175">Coiled coil</keyword>
<comment type="caution">
    <text evidence="9">The sequence shown here is derived from an EMBL/GenBank/DDBJ whole genome shotgun (WGS) entry which is preliminary data.</text>
</comment>
<dbReference type="PROSITE" id="PS51294">
    <property type="entry name" value="HTH_MYB"/>
    <property type="match status" value="1"/>
</dbReference>
<sequence length="386" mass="42395">MIEIMECSQDMKSYMEALEEERRKIQVFHRELPLCLFLVTQAIEECKHQLSETTTATTAMDGMNGQTSECSEEQNSMKGPVLEEFIPIKRASSSANHSDPKHAEDDDDVDEQYSHSNGDHIDDTKKSNWLKSVQLWNPNPEPGFHHERSPVTRRGLLLEEKANSGGSRPFPFSVKAADKCTQSSGETSSPPPPTGASTSSSMEGGGGACPREDRQNPSVAQRKQRRCWSADLHGRFVHALQHLGGAHVATPKQIRELMKVDNLTNDEVKSHLQKYRLHAKSSPDQIRGNVQSSQFVVVGSLWAPTSQPPYTAVAEATTTRPGTARAAYARIAAVPHLSTEGAIEVQATIRRPQKKRRGSSSEECETHGSSNSNSGTTWSSGHGPDC</sequence>
<keyword evidence="5" id="KW-0539">Nucleus</keyword>
<evidence type="ECO:0000256" key="1">
    <source>
        <dbReference type="ARBA" id="ARBA00004123"/>
    </source>
</evidence>
<comment type="subcellular location">
    <subcellularLocation>
        <location evidence="1">Nucleus</location>
    </subcellularLocation>
</comment>
<evidence type="ECO:0000313" key="10">
    <source>
        <dbReference type="Proteomes" id="UP001345219"/>
    </source>
</evidence>
<dbReference type="InterPro" id="IPR009057">
    <property type="entry name" value="Homeodomain-like_sf"/>
</dbReference>
<dbReference type="SUPFAM" id="SSF46689">
    <property type="entry name" value="Homeodomain-like"/>
    <property type="match status" value="1"/>
</dbReference>
<dbReference type="Gene3D" id="1.10.10.60">
    <property type="entry name" value="Homeodomain-like"/>
    <property type="match status" value="1"/>
</dbReference>
<organism evidence="9 10">
    <name type="scientific">Trapa incisa</name>
    <dbReference type="NCBI Taxonomy" id="236973"/>
    <lineage>
        <taxon>Eukaryota</taxon>
        <taxon>Viridiplantae</taxon>
        <taxon>Streptophyta</taxon>
        <taxon>Embryophyta</taxon>
        <taxon>Tracheophyta</taxon>
        <taxon>Spermatophyta</taxon>
        <taxon>Magnoliopsida</taxon>
        <taxon>eudicotyledons</taxon>
        <taxon>Gunneridae</taxon>
        <taxon>Pentapetalae</taxon>
        <taxon>rosids</taxon>
        <taxon>malvids</taxon>
        <taxon>Myrtales</taxon>
        <taxon>Lythraceae</taxon>
        <taxon>Trapa</taxon>
    </lineage>
</organism>
<keyword evidence="2" id="KW-0805">Transcription regulation</keyword>
<dbReference type="GO" id="GO:0005634">
    <property type="term" value="C:nucleus"/>
    <property type="evidence" value="ECO:0007669"/>
    <property type="project" value="UniProtKB-SubCell"/>
</dbReference>
<dbReference type="InterPro" id="IPR017930">
    <property type="entry name" value="Myb_dom"/>
</dbReference>
<feature type="region of interest" description="Disordered" evidence="7">
    <location>
        <begin position="57"/>
        <end position="76"/>
    </location>
</feature>
<dbReference type="GO" id="GO:0003700">
    <property type="term" value="F:DNA-binding transcription factor activity"/>
    <property type="evidence" value="ECO:0007669"/>
    <property type="project" value="InterPro"/>
</dbReference>
<evidence type="ECO:0000256" key="5">
    <source>
        <dbReference type="ARBA" id="ARBA00023242"/>
    </source>
</evidence>
<dbReference type="EMBL" id="JAXIOK010000015">
    <property type="protein sequence ID" value="KAK4753528.1"/>
    <property type="molecule type" value="Genomic_DNA"/>
</dbReference>
<dbReference type="GO" id="GO:0003677">
    <property type="term" value="F:DNA binding"/>
    <property type="evidence" value="ECO:0007669"/>
    <property type="project" value="UniProtKB-KW"/>
</dbReference>
<reference evidence="9 10" key="1">
    <citation type="journal article" date="2023" name="Hortic Res">
        <title>Pangenome of water caltrop reveals structural variations and asymmetric subgenome divergence after allopolyploidization.</title>
        <authorList>
            <person name="Zhang X."/>
            <person name="Chen Y."/>
            <person name="Wang L."/>
            <person name="Yuan Y."/>
            <person name="Fang M."/>
            <person name="Shi L."/>
            <person name="Lu R."/>
            <person name="Comes H.P."/>
            <person name="Ma Y."/>
            <person name="Chen Y."/>
            <person name="Huang G."/>
            <person name="Zhou Y."/>
            <person name="Zheng Z."/>
            <person name="Qiu Y."/>
        </authorList>
    </citation>
    <scope>NUCLEOTIDE SEQUENCE [LARGE SCALE GENOMIC DNA]</scope>
    <source>
        <tissue evidence="9">Roots</tissue>
    </source>
</reference>
<dbReference type="InterPro" id="IPR044787">
    <property type="entry name" value="HHO5-like"/>
</dbReference>
<evidence type="ECO:0000259" key="8">
    <source>
        <dbReference type="PROSITE" id="PS51294"/>
    </source>
</evidence>
<keyword evidence="4" id="KW-0804">Transcription</keyword>
<dbReference type="FunFam" id="1.10.10.60:FF:000002">
    <property type="entry name" value="Myb family transcription factor"/>
    <property type="match status" value="1"/>
</dbReference>
<dbReference type="NCBIfam" id="TIGR01557">
    <property type="entry name" value="myb_SHAQKYF"/>
    <property type="match status" value="1"/>
</dbReference>
<dbReference type="InterPro" id="IPR006447">
    <property type="entry name" value="Myb_dom_plants"/>
</dbReference>
<feature type="coiled-coil region" evidence="6">
    <location>
        <begin position="4"/>
        <end position="31"/>
    </location>
</feature>
<dbReference type="Pfam" id="PF26575">
    <property type="entry name" value="HHO5_N"/>
    <property type="match status" value="1"/>
</dbReference>
<dbReference type="Proteomes" id="UP001345219">
    <property type="component" value="Chromosome 2"/>
</dbReference>
<dbReference type="InterPro" id="IPR058673">
    <property type="entry name" value="HHO5-like_N"/>
</dbReference>
<accession>A0AAN7PTR7</accession>
<feature type="compositionally biased region" description="Low complexity" evidence="7">
    <location>
        <begin position="367"/>
        <end position="386"/>
    </location>
</feature>
<evidence type="ECO:0000256" key="4">
    <source>
        <dbReference type="ARBA" id="ARBA00023163"/>
    </source>
</evidence>